<dbReference type="EMBL" id="FNEB01000004">
    <property type="protein sequence ID" value="SDI69865.1"/>
    <property type="molecule type" value="Genomic_DNA"/>
</dbReference>
<dbReference type="GO" id="GO:0006310">
    <property type="term" value="P:DNA recombination"/>
    <property type="evidence" value="ECO:0007669"/>
    <property type="project" value="UniProtKB-KW"/>
</dbReference>
<evidence type="ECO:0000256" key="2">
    <source>
        <dbReference type="ARBA" id="ARBA00022908"/>
    </source>
</evidence>
<gene>
    <name evidence="7" type="ORF">SAMN05421850_104279</name>
</gene>
<dbReference type="GO" id="GO:0015074">
    <property type="term" value="P:DNA integration"/>
    <property type="evidence" value="ECO:0007669"/>
    <property type="project" value="UniProtKB-KW"/>
</dbReference>
<accession>A0A1G8MPX5</accession>
<reference evidence="7 8" key="1">
    <citation type="submission" date="2016-10" db="EMBL/GenBank/DDBJ databases">
        <authorList>
            <person name="de Groot N.N."/>
        </authorList>
    </citation>
    <scope>NUCLEOTIDE SEQUENCE [LARGE SCALE GENOMIC DNA]</scope>
    <source>
        <strain evidence="7 8">DSM 28010</strain>
    </source>
</reference>
<proteinExistence type="inferred from homology"/>
<dbReference type="InterPro" id="IPR044068">
    <property type="entry name" value="CB"/>
</dbReference>
<keyword evidence="8" id="KW-1185">Reference proteome</keyword>
<dbReference type="InterPro" id="IPR013762">
    <property type="entry name" value="Integrase-like_cat_sf"/>
</dbReference>
<dbReference type="Gene3D" id="1.10.150.130">
    <property type="match status" value="1"/>
</dbReference>
<comment type="similarity">
    <text evidence="1">Belongs to the 'phage' integrase family.</text>
</comment>
<evidence type="ECO:0000313" key="7">
    <source>
        <dbReference type="EMBL" id="SDI69865.1"/>
    </source>
</evidence>
<evidence type="ECO:0000256" key="3">
    <source>
        <dbReference type="ARBA" id="ARBA00023125"/>
    </source>
</evidence>
<feature type="domain" description="Core-binding (CB)" evidence="6">
    <location>
        <begin position="20"/>
        <end position="101"/>
    </location>
</feature>
<evidence type="ECO:0000256" key="1">
    <source>
        <dbReference type="ARBA" id="ARBA00008857"/>
    </source>
</evidence>
<evidence type="ECO:0000256" key="5">
    <source>
        <dbReference type="PROSITE-ProRule" id="PRU01248"/>
    </source>
</evidence>
<dbReference type="InterPro" id="IPR011010">
    <property type="entry name" value="DNA_brk_join_enz"/>
</dbReference>
<dbReference type="Gene3D" id="1.10.443.10">
    <property type="entry name" value="Intergrase catalytic core"/>
    <property type="match status" value="1"/>
</dbReference>
<keyword evidence="4" id="KW-0233">DNA recombination</keyword>
<evidence type="ECO:0000259" key="6">
    <source>
        <dbReference type="PROSITE" id="PS51900"/>
    </source>
</evidence>
<dbReference type="GO" id="GO:0003677">
    <property type="term" value="F:DNA binding"/>
    <property type="evidence" value="ECO:0007669"/>
    <property type="project" value="UniProtKB-UniRule"/>
</dbReference>
<keyword evidence="2" id="KW-0229">DNA integration</keyword>
<evidence type="ECO:0000256" key="4">
    <source>
        <dbReference type="ARBA" id="ARBA00023172"/>
    </source>
</evidence>
<dbReference type="Pfam" id="PF22022">
    <property type="entry name" value="Phage_int_M"/>
    <property type="match status" value="1"/>
</dbReference>
<dbReference type="InterPro" id="IPR050808">
    <property type="entry name" value="Phage_Integrase"/>
</dbReference>
<keyword evidence="3 5" id="KW-0238">DNA-binding</keyword>
<organism evidence="7 8">
    <name type="scientific">Lutimaribacter saemankumensis</name>
    <dbReference type="NCBI Taxonomy" id="490829"/>
    <lineage>
        <taxon>Bacteria</taxon>
        <taxon>Pseudomonadati</taxon>
        <taxon>Pseudomonadota</taxon>
        <taxon>Alphaproteobacteria</taxon>
        <taxon>Rhodobacterales</taxon>
        <taxon>Roseobacteraceae</taxon>
        <taxon>Lutimaribacter</taxon>
    </lineage>
</organism>
<dbReference type="InterPro" id="IPR010998">
    <property type="entry name" value="Integrase_recombinase_N"/>
</dbReference>
<dbReference type="PROSITE" id="PS51900">
    <property type="entry name" value="CB"/>
    <property type="match status" value="1"/>
</dbReference>
<dbReference type="PANTHER" id="PTHR30629:SF2">
    <property type="entry name" value="PROPHAGE INTEGRASE INTS-RELATED"/>
    <property type="match status" value="1"/>
</dbReference>
<dbReference type="AlphaFoldDB" id="A0A1G8MPX5"/>
<dbReference type="STRING" id="490829.SAMN05421850_104279"/>
<dbReference type="InterPro" id="IPR053876">
    <property type="entry name" value="Phage_int_M"/>
</dbReference>
<sequence length="264" mass="29632">MLRQGLDPVAERQAARRRLLTFQEAVERFDAEKAIEFRSQLHRKQWRASLERHAIPQLGDMAVADISLQDVLDTLRPIWLEKTETASKVRQRIEQVLDFVTVSGHRSGDNPARWRGNLSMVLPAPGKLTAGQNFPALQLDDAPRWFAALRARSGMSARALEFQTLTASRTGAVRFATWDEFDLERRLWIIQPGRQFSKIPPSGRPHRVPLTEALVSLLKGLPKEQGNPLVFWAPRGGAFSDAAIAAVMRKMHAADLKSGGARLF</sequence>
<dbReference type="SUPFAM" id="SSF56349">
    <property type="entry name" value="DNA breaking-rejoining enzymes"/>
    <property type="match status" value="1"/>
</dbReference>
<evidence type="ECO:0000313" key="8">
    <source>
        <dbReference type="Proteomes" id="UP000199340"/>
    </source>
</evidence>
<dbReference type="Proteomes" id="UP000199340">
    <property type="component" value="Unassembled WGS sequence"/>
</dbReference>
<protein>
    <recommendedName>
        <fullName evidence="6">Core-binding (CB) domain-containing protein</fullName>
    </recommendedName>
</protein>
<name>A0A1G8MPX5_9RHOB</name>
<dbReference type="PANTHER" id="PTHR30629">
    <property type="entry name" value="PROPHAGE INTEGRASE"/>
    <property type="match status" value="1"/>
</dbReference>